<dbReference type="EMBL" id="CADCTK010001088">
    <property type="protein sequence ID" value="CAA9297497.1"/>
    <property type="molecule type" value="Genomic_DNA"/>
</dbReference>
<sequence>MANLSYPSPAEVQLRLGSQEDAILTVVRRCGWWTRAEVEGRLPGSREVSGVILTADRGTDATIREILHRSFQLVFPAEGGDGVESVPGPGTWSKRNPR</sequence>
<dbReference type="AlphaFoldDB" id="A0A6J4K760"/>
<organism evidence="2">
    <name type="scientific">uncultured Chloroflexia bacterium</name>
    <dbReference type="NCBI Taxonomy" id="1672391"/>
    <lineage>
        <taxon>Bacteria</taxon>
        <taxon>Bacillati</taxon>
        <taxon>Chloroflexota</taxon>
        <taxon>Chloroflexia</taxon>
        <taxon>environmental samples</taxon>
    </lineage>
</organism>
<protein>
    <submittedName>
        <fullName evidence="2">Uncharacterized protein</fullName>
    </submittedName>
</protein>
<evidence type="ECO:0000256" key="1">
    <source>
        <dbReference type="SAM" id="MobiDB-lite"/>
    </source>
</evidence>
<gene>
    <name evidence="2" type="ORF">AVDCRST_MAG26-4552</name>
</gene>
<reference evidence="2" key="1">
    <citation type="submission" date="2020-02" db="EMBL/GenBank/DDBJ databases">
        <authorList>
            <person name="Meier V. D."/>
        </authorList>
    </citation>
    <scope>NUCLEOTIDE SEQUENCE</scope>
    <source>
        <strain evidence="2">AVDCRST_MAG26</strain>
    </source>
</reference>
<accession>A0A6J4K760</accession>
<feature type="region of interest" description="Disordered" evidence="1">
    <location>
        <begin position="78"/>
        <end position="98"/>
    </location>
</feature>
<name>A0A6J4K760_9CHLR</name>
<proteinExistence type="predicted"/>
<evidence type="ECO:0000313" key="2">
    <source>
        <dbReference type="EMBL" id="CAA9297497.1"/>
    </source>
</evidence>